<keyword evidence="1" id="KW-0812">Transmembrane</keyword>
<evidence type="ECO:0000313" key="2">
    <source>
        <dbReference type="EMBL" id="PRY80482.1"/>
    </source>
</evidence>
<name>A0A2T0W5G7_9RHOB</name>
<feature type="transmembrane region" description="Helical" evidence="1">
    <location>
        <begin position="118"/>
        <end position="135"/>
    </location>
</feature>
<accession>A0A2T0W5G7</accession>
<protein>
    <submittedName>
        <fullName evidence="2">Uncharacterized protein</fullName>
    </submittedName>
</protein>
<keyword evidence="3" id="KW-1185">Reference proteome</keyword>
<feature type="transmembrane region" description="Helical" evidence="1">
    <location>
        <begin position="52"/>
        <end position="73"/>
    </location>
</feature>
<keyword evidence="1" id="KW-1133">Transmembrane helix</keyword>
<feature type="transmembrane region" description="Helical" evidence="1">
    <location>
        <begin position="85"/>
        <end position="106"/>
    </location>
</feature>
<comment type="caution">
    <text evidence="2">The sequence shown here is derived from an EMBL/GenBank/DDBJ whole genome shotgun (WGS) entry which is preliminary data.</text>
</comment>
<gene>
    <name evidence="2" type="ORF">CLV80_101336</name>
</gene>
<dbReference type="EMBL" id="PVTP01000001">
    <property type="protein sequence ID" value="PRY80482.1"/>
    <property type="molecule type" value="Genomic_DNA"/>
</dbReference>
<evidence type="ECO:0000256" key="1">
    <source>
        <dbReference type="SAM" id="Phobius"/>
    </source>
</evidence>
<dbReference type="OrthoDB" id="7650792at2"/>
<evidence type="ECO:0000313" key="3">
    <source>
        <dbReference type="Proteomes" id="UP000238007"/>
    </source>
</evidence>
<organism evidence="2 3">
    <name type="scientific">Yoonia maritima</name>
    <dbReference type="NCBI Taxonomy" id="1435347"/>
    <lineage>
        <taxon>Bacteria</taxon>
        <taxon>Pseudomonadati</taxon>
        <taxon>Pseudomonadota</taxon>
        <taxon>Alphaproteobacteria</taxon>
        <taxon>Rhodobacterales</taxon>
        <taxon>Paracoccaceae</taxon>
        <taxon>Yoonia</taxon>
    </lineage>
</organism>
<dbReference type="AlphaFoldDB" id="A0A2T0W5G7"/>
<proteinExistence type="predicted"/>
<dbReference type="Proteomes" id="UP000238007">
    <property type="component" value="Unassembled WGS sequence"/>
</dbReference>
<dbReference type="RefSeq" id="WP_106354085.1">
    <property type="nucleotide sequence ID" value="NZ_PVTP01000001.1"/>
</dbReference>
<sequence>MANMGQEDFDARVKRIKNPRNNSYYDPDLQMHIPKKLTRAKIVKPPSKSSQAMSAILVSMVIGGAAMFCAQVVRVRYLGMTGGNSAVTFSDLLIGLWMVLLFSALMKRRQFLGRFGQVVGLCLMLVTGHNLVWKWPDLMGKIYTPEYVAEIKSTTTAGSILFQGNVFSF</sequence>
<reference evidence="2 3" key="1">
    <citation type="submission" date="2018-03" db="EMBL/GenBank/DDBJ databases">
        <title>Genomic Encyclopedia of Archaeal and Bacterial Type Strains, Phase II (KMG-II): from individual species to whole genera.</title>
        <authorList>
            <person name="Goeker M."/>
        </authorList>
    </citation>
    <scope>NUCLEOTIDE SEQUENCE [LARGE SCALE GENOMIC DNA]</scope>
    <source>
        <strain evidence="2 3">DSM 101533</strain>
    </source>
</reference>
<keyword evidence="1" id="KW-0472">Membrane</keyword>